<dbReference type="Gene3D" id="3.40.50.150">
    <property type="entry name" value="Vaccinia Virus protein VP39"/>
    <property type="match status" value="1"/>
</dbReference>
<dbReference type="AlphaFoldDB" id="A0A150XED7"/>
<dbReference type="Pfam" id="PF13578">
    <property type="entry name" value="Methyltransf_24"/>
    <property type="match status" value="1"/>
</dbReference>
<accession>A0A150XED7</accession>
<evidence type="ECO:0008006" key="3">
    <source>
        <dbReference type="Google" id="ProtNLM"/>
    </source>
</evidence>
<dbReference type="InterPro" id="IPR029063">
    <property type="entry name" value="SAM-dependent_MTases_sf"/>
</dbReference>
<protein>
    <recommendedName>
        <fullName evidence="3">SAM-dependent methyltransferase</fullName>
    </recommendedName>
</protein>
<evidence type="ECO:0000313" key="1">
    <source>
        <dbReference type="EMBL" id="KYG77077.1"/>
    </source>
</evidence>
<dbReference type="STRING" id="279360.MB14_02430"/>
<reference evidence="1" key="1">
    <citation type="submission" date="2016-01" db="EMBL/GenBank/DDBJ databases">
        <title>Genome sequencing of Roseivirga ehrenbergii KMM 6017.</title>
        <authorList>
            <person name="Selvaratnam C."/>
            <person name="Thevarajoo S."/>
            <person name="Goh K.M."/>
            <person name="Ee R."/>
            <person name="Chan K.-G."/>
            <person name="Chong C.S."/>
        </authorList>
    </citation>
    <scope>NUCLEOTIDE SEQUENCE [LARGE SCALE GENOMIC DNA]</scope>
    <source>
        <strain evidence="1">KMM 6017</strain>
    </source>
</reference>
<dbReference type="SUPFAM" id="SSF53335">
    <property type="entry name" value="S-adenosyl-L-methionine-dependent methyltransferases"/>
    <property type="match status" value="1"/>
</dbReference>
<name>A0A150XED7_ROSEK</name>
<comment type="caution">
    <text evidence="1">The sequence shown here is derived from an EMBL/GenBank/DDBJ whole genome shotgun (WGS) entry which is preliminary data.</text>
</comment>
<proteinExistence type="predicted"/>
<keyword evidence="2" id="KW-1185">Reference proteome</keyword>
<dbReference type="EMBL" id="LQZQ01000012">
    <property type="protein sequence ID" value="KYG77077.1"/>
    <property type="molecule type" value="Genomic_DNA"/>
</dbReference>
<organism evidence="1 2">
    <name type="scientific">Roseivirga ehrenbergii (strain DSM 102268 / JCM 13514 / KCTC 12282 / NCIMB 14502 / KMM 6017)</name>
    <dbReference type="NCBI Taxonomy" id="279360"/>
    <lineage>
        <taxon>Bacteria</taxon>
        <taxon>Pseudomonadati</taxon>
        <taxon>Bacteroidota</taxon>
        <taxon>Cytophagia</taxon>
        <taxon>Cytophagales</taxon>
        <taxon>Roseivirgaceae</taxon>
        <taxon>Roseivirga</taxon>
    </lineage>
</organism>
<gene>
    <name evidence="1" type="ORF">MB14_02430</name>
</gene>
<dbReference type="Proteomes" id="UP000075583">
    <property type="component" value="Unassembled WGS sequence"/>
</dbReference>
<evidence type="ECO:0000313" key="2">
    <source>
        <dbReference type="Proteomes" id="UP000075583"/>
    </source>
</evidence>
<sequence>MNEHSLHSPFLYPFYTEVVKKDNKKGFEPIEALRKSLLQNDEEVLIEDLGAGSRISNSNTRKVSQIANHASTPARFSRLLNRIITHFDYKNIVELGTSLGLNAAYMASAKKDVQLFTFEGSASIASLARQNLSKLNCFNYQLIEGNIDNTLPQWIENAPQIDLAYIDANHRYEPTLRYFELLLPKMTTSGMIILDDIHWSKEMNDAWKLLKKHPKVSLSIDLFEAGMLFLQPDLMKKSYILEI</sequence>